<name>A0AAI9CVK0_9VIBR</name>
<protein>
    <submittedName>
        <fullName evidence="2">Uncharacterized protein</fullName>
    </submittedName>
</protein>
<reference evidence="2" key="1">
    <citation type="submission" date="2023-10" db="EMBL/GenBank/DDBJ databases">
        <authorList>
            <consortium name="PulseNet: The National Subtyping Network for Foodborne Disease Surveillance"/>
        </authorList>
    </citation>
    <scope>NUCLEOTIDE SEQUENCE</scope>
    <source>
        <strain evidence="2">PNUSAV004886</strain>
    </source>
</reference>
<comment type="caution">
    <text evidence="2">The sequence shown here is derived from an EMBL/GenBank/DDBJ whole genome shotgun (WGS) entry which is preliminary data.</text>
</comment>
<feature type="compositionally biased region" description="Polar residues" evidence="1">
    <location>
        <begin position="1"/>
        <end position="11"/>
    </location>
</feature>
<proteinExistence type="predicted"/>
<dbReference type="GeneID" id="95679161"/>
<gene>
    <name evidence="2" type="ORF">RZY48_002646</name>
</gene>
<evidence type="ECO:0000256" key="1">
    <source>
        <dbReference type="SAM" id="MobiDB-lite"/>
    </source>
</evidence>
<dbReference type="Proteomes" id="UP001253463">
    <property type="component" value="Unassembled WGS sequence"/>
</dbReference>
<sequence length="46" mass="5104">MLPTITATPTSFGRRAARLPAPNRHVTGQGHYRTPQKATHPHEKSE</sequence>
<evidence type="ECO:0000313" key="3">
    <source>
        <dbReference type="Proteomes" id="UP001253463"/>
    </source>
</evidence>
<dbReference type="EMBL" id="ABNSCA010000006">
    <property type="protein sequence ID" value="ELN6933222.1"/>
    <property type="molecule type" value="Genomic_DNA"/>
</dbReference>
<dbReference type="AlphaFoldDB" id="A0AAI9CVK0"/>
<accession>A0AAI9CVK0</accession>
<organism evidence="2 3">
    <name type="scientific">Vibrio navarrensis</name>
    <dbReference type="NCBI Taxonomy" id="29495"/>
    <lineage>
        <taxon>Bacteria</taxon>
        <taxon>Pseudomonadati</taxon>
        <taxon>Pseudomonadota</taxon>
        <taxon>Gammaproteobacteria</taxon>
        <taxon>Vibrionales</taxon>
        <taxon>Vibrionaceae</taxon>
        <taxon>Vibrio</taxon>
    </lineage>
</organism>
<feature type="region of interest" description="Disordered" evidence="1">
    <location>
        <begin position="1"/>
        <end position="46"/>
    </location>
</feature>
<dbReference type="RefSeq" id="WP_167772723.1">
    <property type="nucleotide sequence ID" value="NZ_CP051101.1"/>
</dbReference>
<evidence type="ECO:0000313" key="2">
    <source>
        <dbReference type="EMBL" id="ELN6933222.1"/>
    </source>
</evidence>